<dbReference type="Proteomes" id="UP000419743">
    <property type="component" value="Unassembled WGS sequence"/>
</dbReference>
<dbReference type="RefSeq" id="WP_156739827.1">
    <property type="nucleotide sequence ID" value="NZ_CACRYJ010000016.1"/>
</dbReference>
<evidence type="ECO:0000259" key="1">
    <source>
        <dbReference type="SMART" id="SM00833"/>
    </source>
</evidence>
<feature type="domain" description="CobW C-terminal" evidence="1">
    <location>
        <begin position="286"/>
        <end position="376"/>
    </location>
</feature>
<evidence type="ECO:0000313" key="3">
    <source>
        <dbReference type="Proteomes" id="UP000419743"/>
    </source>
</evidence>
<reference evidence="2 3" key="1">
    <citation type="submission" date="2019-11" db="EMBL/GenBank/DDBJ databases">
        <authorList>
            <person name="Criscuolo A."/>
        </authorList>
    </citation>
    <scope>NUCLEOTIDE SEQUENCE [LARGE SCALE GENOMIC DNA]</scope>
    <source>
        <strain evidence="2">CIP111667</strain>
    </source>
</reference>
<evidence type="ECO:0000313" key="2">
    <source>
        <dbReference type="EMBL" id="VZO35790.1"/>
    </source>
</evidence>
<organism evidence="2 3">
    <name type="scientific">Occultella aeris</name>
    <dbReference type="NCBI Taxonomy" id="2761496"/>
    <lineage>
        <taxon>Bacteria</taxon>
        <taxon>Bacillati</taxon>
        <taxon>Actinomycetota</taxon>
        <taxon>Actinomycetes</taxon>
        <taxon>Micrococcales</taxon>
        <taxon>Ruaniaceae</taxon>
        <taxon>Occultella</taxon>
    </lineage>
</organism>
<name>A0A7M4DFU7_9MICO</name>
<dbReference type="InterPro" id="IPR051927">
    <property type="entry name" value="Zn_Chap_cDPG_Synth"/>
</dbReference>
<dbReference type="PANTHER" id="PTHR43603:SF1">
    <property type="entry name" value="ZINC-REGULATED GTPASE METALLOPROTEIN ACTIVATOR 1"/>
    <property type="match status" value="1"/>
</dbReference>
<dbReference type="PANTHER" id="PTHR43603">
    <property type="entry name" value="COBW DOMAIN-CONTAINING PROTEIN DDB_G0274527"/>
    <property type="match status" value="1"/>
</dbReference>
<sequence>MTERSETQGPPRLPVAVLASVDPIDREIALGSALVDRPDVVAVVHDLEGHRLRRRILHAGAALGDTFVDLDHVCPACAVREDAVPVLARLAQTGSYAGMILALPAAAELLPAVRGLAQHLGSDGDLRAVRLGATISLVNPDTLATDLLGEEDLADRGLMLTHGDHRAIGEVLLGQLPVADAVLLTTPAQTTVPERVGVSPASHATHGAHLGSDLLEALRAPESTRWDDAHEPWLSGVLGHPHSTMATERRAHPLSMTPGPGMLADAPGADAEGARAHPGEAAPSGVWTLDLRSPAAVHPSRLLTHIDALINGPRVVRGRFWVPNRPDSVCGVLGAGRQLSVGIASRWNHHSPHTRFLVVGAGPHRAAVAQAFEESLLTPAEQAEGLAPWLDREDDLEPFLGARSSSGMA</sequence>
<protein>
    <recommendedName>
        <fullName evidence="1">CobW C-terminal domain-containing protein</fullName>
    </recommendedName>
</protein>
<gene>
    <name evidence="2" type="ORF">HALOF300_00991</name>
</gene>
<dbReference type="Pfam" id="PF07683">
    <property type="entry name" value="CobW_C"/>
    <property type="match status" value="1"/>
</dbReference>
<proteinExistence type="predicted"/>
<dbReference type="SUPFAM" id="SSF90002">
    <property type="entry name" value="Hypothetical protein YjiA, C-terminal domain"/>
    <property type="match status" value="1"/>
</dbReference>
<keyword evidence="3" id="KW-1185">Reference proteome</keyword>
<dbReference type="InterPro" id="IPR011629">
    <property type="entry name" value="CobW-like_C"/>
</dbReference>
<comment type="caution">
    <text evidence="2">The sequence shown here is derived from an EMBL/GenBank/DDBJ whole genome shotgun (WGS) entry which is preliminary data.</text>
</comment>
<dbReference type="AlphaFoldDB" id="A0A7M4DFU7"/>
<dbReference type="SMART" id="SM00833">
    <property type="entry name" value="CobW_C"/>
    <property type="match status" value="1"/>
</dbReference>
<dbReference type="EMBL" id="CACRYJ010000016">
    <property type="protein sequence ID" value="VZO35790.1"/>
    <property type="molecule type" value="Genomic_DNA"/>
</dbReference>
<accession>A0A7M4DFU7</accession>